<reference evidence="2 3" key="3">
    <citation type="journal article" date="2013" name="Rice">
        <title>Improvement of the Oryza sativa Nipponbare reference genome using next generation sequence and optical map data.</title>
        <authorList>
            <person name="Kawahara Y."/>
            <person name="de la Bastide M."/>
            <person name="Hamilton J.P."/>
            <person name="Kanamori H."/>
            <person name="McCombie W.R."/>
            <person name="Ouyang S."/>
            <person name="Schwartz D.C."/>
            <person name="Tanaka T."/>
            <person name="Wu J."/>
            <person name="Zhou S."/>
            <person name="Childs K.L."/>
            <person name="Davidson R.M."/>
            <person name="Lin H."/>
            <person name="Quesada-Ocampo L."/>
            <person name="Vaillancourt B."/>
            <person name="Sakai H."/>
            <person name="Lee S.S."/>
            <person name="Kim J."/>
            <person name="Numa H."/>
            <person name="Itoh T."/>
            <person name="Buell C.R."/>
            <person name="Matsumoto T."/>
        </authorList>
    </citation>
    <scope>NUCLEOTIDE SEQUENCE [LARGE SCALE GENOMIC DNA]</scope>
    <source>
        <strain evidence="3">cv. Nipponbare</strain>
    </source>
</reference>
<feature type="region of interest" description="Disordered" evidence="1">
    <location>
        <begin position="1"/>
        <end position="27"/>
    </location>
</feature>
<dbReference type="AlphaFoldDB" id="A0A0P0XZF1"/>
<dbReference type="PaxDb" id="39947-A0A0P0XZF1"/>
<dbReference type="InParanoid" id="A0A0P0XZF1"/>
<evidence type="ECO:0000313" key="2">
    <source>
        <dbReference type="EMBL" id="BAT12828.1"/>
    </source>
</evidence>
<dbReference type="Gramene" id="Os11t0166201-00">
    <property type="protein sequence ID" value="Os11t0166201-00"/>
    <property type="gene ID" value="Os11g0166201"/>
</dbReference>
<proteinExistence type="predicted"/>
<gene>
    <name evidence="2" type="ordered locus">Os11g0166201</name>
    <name evidence="2" type="ORF">OSNPB_110166201</name>
</gene>
<feature type="compositionally biased region" description="Basic residues" evidence="1">
    <location>
        <begin position="67"/>
        <end position="79"/>
    </location>
</feature>
<name>A0A0P0XZF1_ORYSJ</name>
<feature type="compositionally biased region" description="Pro residues" evidence="1">
    <location>
        <begin position="1"/>
        <end position="11"/>
    </location>
</feature>
<evidence type="ECO:0000313" key="3">
    <source>
        <dbReference type="Proteomes" id="UP000059680"/>
    </source>
</evidence>
<reference evidence="3" key="1">
    <citation type="journal article" date="2005" name="Nature">
        <title>The map-based sequence of the rice genome.</title>
        <authorList>
            <consortium name="International rice genome sequencing project (IRGSP)"/>
            <person name="Matsumoto T."/>
            <person name="Wu J."/>
            <person name="Kanamori H."/>
            <person name="Katayose Y."/>
            <person name="Fujisawa M."/>
            <person name="Namiki N."/>
            <person name="Mizuno H."/>
            <person name="Yamamoto K."/>
            <person name="Antonio B.A."/>
            <person name="Baba T."/>
            <person name="Sakata K."/>
            <person name="Nagamura Y."/>
            <person name="Aoki H."/>
            <person name="Arikawa K."/>
            <person name="Arita K."/>
            <person name="Bito T."/>
            <person name="Chiden Y."/>
            <person name="Fujitsuka N."/>
            <person name="Fukunaka R."/>
            <person name="Hamada M."/>
            <person name="Harada C."/>
            <person name="Hayashi A."/>
            <person name="Hijishita S."/>
            <person name="Honda M."/>
            <person name="Hosokawa S."/>
            <person name="Ichikawa Y."/>
            <person name="Idonuma A."/>
            <person name="Iijima M."/>
            <person name="Ikeda M."/>
            <person name="Ikeno M."/>
            <person name="Ito K."/>
            <person name="Ito S."/>
            <person name="Ito T."/>
            <person name="Ito Y."/>
            <person name="Ito Y."/>
            <person name="Iwabuchi A."/>
            <person name="Kamiya K."/>
            <person name="Karasawa W."/>
            <person name="Kurita K."/>
            <person name="Katagiri S."/>
            <person name="Kikuta A."/>
            <person name="Kobayashi H."/>
            <person name="Kobayashi N."/>
            <person name="Machita K."/>
            <person name="Maehara T."/>
            <person name="Masukawa M."/>
            <person name="Mizubayashi T."/>
            <person name="Mukai Y."/>
            <person name="Nagasaki H."/>
            <person name="Nagata Y."/>
            <person name="Naito S."/>
            <person name="Nakashima M."/>
            <person name="Nakama Y."/>
            <person name="Nakamichi Y."/>
            <person name="Nakamura M."/>
            <person name="Meguro A."/>
            <person name="Negishi M."/>
            <person name="Ohta I."/>
            <person name="Ohta T."/>
            <person name="Okamoto M."/>
            <person name="Ono N."/>
            <person name="Saji S."/>
            <person name="Sakaguchi M."/>
            <person name="Sakai K."/>
            <person name="Shibata M."/>
            <person name="Shimokawa T."/>
            <person name="Song J."/>
            <person name="Takazaki Y."/>
            <person name="Terasawa K."/>
            <person name="Tsugane M."/>
            <person name="Tsuji K."/>
            <person name="Ueda S."/>
            <person name="Waki K."/>
            <person name="Yamagata H."/>
            <person name="Yamamoto M."/>
            <person name="Yamamoto S."/>
            <person name="Yamane H."/>
            <person name="Yoshiki S."/>
            <person name="Yoshihara R."/>
            <person name="Yukawa K."/>
            <person name="Zhong H."/>
            <person name="Yano M."/>
            <person name="Yuan Q."/>
            <person name="Ouyang S."/>
            <person name="Liu J."/>
            <person name="Jones K.M."/>
            <person name="Gansberger K."/>
            <person name="Moffat K."/>
            <person name="Hill J."/>
            <person name="Bera J."/>
            <person name="Fadrosh D."/>
            <person name="Jin S."/>
            <person name="Johri S."/>
            <person name="Kim M."/>
            <person name="Overton L."/>
            <person name="Reardon M."/>
            <person name="Tsitrin T."/>
            <person name="Vuong H."/>
            <person name="Weaver B."/>
            <person name="Ciecko A."/>
            <person name="Tallon L."/>
            <person name="Jackson J."/>
            <person name="Pai G."/>
            <person name="Aken S.V."/>
            <person name="Utterback T."/>
            <person name="Reidmuller S."/>
            <person name="Feldblyum T."/>
            <person name="Hsiao J."/>
            <person name="Zismann V."/>
            <person name="Iobst S."/>
            <person name="de Vazeille A.R."/>
            <person name="Buell C.R."/>
            <person name="Ying K."/>
            <person name="Li Y."/>
            <person name="Lu T."/>
            <person name="Huang Y."/>
            <person name="Zhao Q."/>
            <person name="Feng Q."/>
            <person name="Zhang L."/>
            <person name="Zhu J."/>
            <person name="Weng Q."/>
            <person name="Mu J."/>
            <person name="Lu Y."/>
            <person name="Fan D."/>
            <person name="Liu Y."/>
            <person name="Guan J."/>
            <person name="Zhang Y."/>
            <person name="Yu S."/>
            <person name="Liu X."/>
            <person name="Zhang Y."/>
            <person name="Hong G."/>
            <person name="Han B."/>
            <person name="Choisne N."/>
            <person name="Demange N."/>
            <person name="Orjeda G."/>
            <person name="Samain S."/>
            <person name="Cattolico L."/>
            <person name="Pelletier E."/>
            <person name="Couloux A."/>
            <person name="Segurens B."/>
            <person name="Wincker P."/>
            <person name="D'Hont A."/>
            <person name="Scarpelli C."/>
            <person name="Weissenbach J."/>
            <person name="Salanoubat M."/>
            <person name="Quetier F."/>
            <person name="Yu Y."/>
            <person name="Kim H.R."/>
            <person name="Rambo T."/>
            <person name="Currie J."/>
            <person name="Collura K."/>
            <person name="Luo M."/>
            <person name="Yang T."/>
            <person name="Ammiraju J.S.S."/>
            <person name="Engler F."/>
            <person name="Soderlund C."/>
            <person name="Wing R.A."/>
            <person name="Palmer L.E."/>
            <person name="de la Bastide M."/>
            <person name="Spiegel L."/>
            <person name="Nascimento L."/>
            <person name="Zutavern T."/>
            <person name="O'Shaughnessy A."/>
            <person name="Dike S."/>
            <person name="Dedhia N."/>
            <person name="Preston R."/>
            <person name="Balija V."/>
            <person name="McCombie W.R."/>
            <person name="Chow T."/>
            <person name="Chen H."/>
            <person name="Chung M."/>
            <person name="Chen C."/>
            <person name="Shaw J."/>
            <person name="Wu H."/>
            <person name="Hsiao K."/>
            <person name="Chao Y."/>
            <person name="Chu M."/>
            <person name="Cheng C."/>
            <person name="Hour A."/>
            <person name="Lee P."/>
            <person name="Lin S."/>
            <person name="Lin Y."/>
            <person name="Liou J."/>
            <person name="Liu S."/>
            <person name="Hsing Y."/>
            <person name="Raghuvanshi S."/>
            <person name="Mohanty A."/>
            <person name="Bharti A.K."/>
            <person name="Gaur A."/>
            <person name="Gupta V."/>
            <person name="Kumar D."/>
            <person name="Ravi V."/>
            <person name="Vij S."/>
            <person name="Kapur A."/>
            <person name="Khurana P."/>
            <person name="Khurana P."/>
            <person name="Khurana J.P."/>
            <person name="Tyagi A.K."/>
            <person name="Gaikwad K."/>
            <person name="Singh A."/>
            <person name="Dalal V."/>
            <person name="Srivastava S."/>
            <person name="Dixit A."/>
            <person name="Pal A.K."/>
            <person name="Ghazi I.A."/>
            <person name="Yadav M."/>
            <person name="Pandit A."/>
            <person name="Bhargava A."/>
            <person name="Sureshbabu K."/>
            <person name="Batra K."/>
            <person name="Sharma T.R."/>
            <person name="Mohapatra T."/>
            <person name="Singh N.K."/>
            <person name="Messing J."/>
            <person name="Nelson A.B."/>
            <person name="Fuks G."/>
            <person name="Kavchok S."/>
            <person name="Keizer G."/>
            <person name="Linton E."/>
            <person name="Llaca V."/>
            <person name="Song R."/>
            <person name="Tanyolac B."/>
            <person name="Young S."/>
            <person name="Ho-Il K."/>
            <person name="Hahn J.H."/>
            <person name="Sangsakoo G."/>
            <person name="Vanavichit A."/>
            <person name="de Mattos Luiz.A.T."/>
            <person name="Zimmer P.D."/>
            <person name="Malone G."/>
            <person name="Dellagostin O."/>
            <person name="de Oliveira A.C."/>
            <person name="Bevan M."/>
            <person name="Bancroft I."/>
            <person name="Minx P."/>
            <person name="Cordum H."/>
            <person name="Wilson R."/>
            <person name="Cheng Z."/>
            <person name="Jin W."/>
            <person name="Jiang J."/>
            <person name="Leong S.A."/>
            <person name="Iwama H."/>
            <person name="Gojobori T."/>
            <person name="Itoh T."/>
            <person name="Niimura Y."/>
            <person name="Fujii Y."/>
            <person name="Habara T."/>
            <person name="Sakai H."/>
            <person name="Sato Y."/>
            <person name="Wilson G."/>
            <person name="Kumar K."/>
            <person name="McCouch S."/>
            <person name="Juretic N."/>
            <person name="Hoen D."/>
            <person name="Wright S."/>
            <person name="Bruskiewich R."/>
            <person name="Bureau T."/>
            <person name="Miyao A."/>
            <person name="Hirochika H."/>
            <person name="Nishikawa T."/>
            <person name="Kadowaki K."/>
            <person name="Sugiura M."/>
            <person name="Burr B."/>
            <person name="Sasaki T."/>
        </authorList>
    </citation>
    <scope>NUCLEOTIDE SEQUENCE [LARGE SCALE GENOMIC DNA]</scope>
    <source>
        <strain evidence="3">cv. Nipponbare</strain>
    </source>
</reference>
<protein>
    <submittedName>
        <fullName evidence="2">Os11g0166201 protein</fullName>
    </submittedName>
</protein>
<accession>A0A0P0XZF1</accession>
<organism evidence="2 3">
    <name type="scientific">Oryza sativa subsp. japonica</name>
    <name type="common">Rice</name>
    <dbReference type="NCBI Taxonomy" id="39947"/>
    <lineage>
        <taxon>Eukaryota</taxon>
        <taxon>Viridiplantae</taxon>
        <taxon>Streptophyta</taxon>
        <taxon>Embryophyta</taxon>
        <taxon>Tracheophyta</taxon>
        <taxon>Spermatophyta</taxon>
        <taxon>Magnoliopsida</taxon>
        <taxon>Liliopsida</taxon>
        <taxon>Poales</taxon>
        <taxon>Poaceae</taxon>
        <taxon>BOP clade</taxon>
        <taxon>Oryzoideae</taxon>
        <taxon>Oryzeae</taxon>
        <taxon>Oryzinae</taxon>
        <taxon>Oryza</taxon>
        <taxon>Oryza sativa</taxon>
    </lineage>
</organism>
<feature type="compositionally biased region" description="Low complexity" evidence="1">
    <location>
        <begin position="40"/>
        <end position="49"/>
    </location>
</feature>
<feature type="region of interest" description="Disordered" evidence="1">
    <location>
        <begin position="40"/>
        <end position="79"/>
    </location>
</feature>
<dbReference type="EMBL" id="AP014967">
    <property type="protein sequence ID" value="BAT12828.1"/>
    <property type="molecule type" value="Genomic_DNA"/>
</dbReference>
<reference evidence="2 3" key="2">
    <citation type="journal article" date="2013" name="Plant Cell Physiol.">
        <title>Rice Annotation Project Database (RAP-DB): an integrative and interactive database for rice genomics.</title>
        <authorList>
            <person name="Sakai H."/>
            <person name="Lee S.S."/>
            <person name="Tanaka T."/>
            <person name="Numa H."/>
            <person name="Kim J."/>
            <person name="Kawahara Y."/>
            <person name="Wakimoto H."/>
            <person name="Yang C.C."/>
            <person name="Iwamoto M."/>
            <person name="Abe T."/>
            <person name="Yamada Y."/>
            <person name="Muto A."/>
            <person name="Inokuchi H."/>
            <person name="Ikemura T."/>
            <person name="Matsumoto T."/>
            <person name="Sasaki T."/>
            <person name="Itoh T."/>
        </authorList>
    </citation>
    <scope>NUCLEOTIDE SEQUENCE [LARGE SCALE GENOMIC DNA]</scope>
    <source>
        <strain evidence="3">cv. Nipponbare</strain>
    </source>
</reference>
<evidence type="ECO:0000256" key="1">
    <source>
        <dbReference type="SAM" id="MobiDB-lite"/>
    </source>
</evidence>
<keyword evidence="3" id="KW-1185">Reference proteome</keyword>
<dbReference type="Proteomes" id="UP000059680">
    <property type="component" value="Chromosome 11"/>
</dbReference>
<sequence length="79" mass="8463">MCLPNTPPPSPSIHSPRPGCSKTRRCHGVQSAQLDAAMALADMAGATTGQHEASPPPHATQEAAARASRRTRRRWRPRG</sequence>